<dbReference type="PANTHER" id="PTHR33116">
    <property type="entry name" value="REVERSE TRANSCRIPTASE ZINC-BINDING DOMAIN-CONTAINING PROTEIN-RELATED-RELATED"/>
    <property type="match status" value="1"/>
</dbReference>
<feature type="domain" description="Reverse transcriptase" evidence="1">
    <location>
        <begin position="482"/>
        <end position="759"/>
    </location>
</feature>
<dbReference type="AlphaFoldDB" id="A0A9P1E2B4"/>
<dbReference type="Gene3D" id="3.60.10.10">
    <property type="entry name" value="Endonuclease/exonuclease/phosphatase"/>
    <property type="match status" value="1"/>
</dbReference>
<sequence length="1114" mass="127285">MIITTWNVRGLNKVSKQTTIFNFLRVHNVHMCCLLETKLTSSNFEKLRMIRCPHWSSITNFDVIDGGRMALVWNSNFIDIDVLEIGKQHIHCKCLCKTTQLNFLVTFIYALYTVGERRTLWEHITNLGSNIISPWLVMGDFNCVCSPNERIGPTPPSAYLMQDLIDLKLNANLVDTPSTREFFTWYRGSLWAKLDRVLMNSAWSAYGITCKTHFHSMESEFDHVAPLVTFGHNPSLGSKPFKFFNMWLKHESFPSILHDIWFKFVMGNAQFRLVKKLQALKKPLKELNKVAFGHISSKVKESKIEFKRVHNLLLTSPLDDTLKNEVQLAKKRVLFLKKSEDAFFRQKAKATHLFQGDRCTKYFHSIVKKRAAKNSITALKLPNGELTTSIDQVANELESFYVNLFGTPVSCPPIDPSIITSGTCLSRDQSLGLLSPILDIEIKNALFDIGDDKAPGPDGFTSAFFKENWSVVGEDVIDAVKGFFDSGRILKQINHTIIALIPKTSHSPTDADFRPIACTNVIYKVITKIIANRMIPCLPGLVDHAQGAFVNGRLMMDNIFLVQELVKGYTRKHCSPRCMIKVDLRKAYDTISWDFLNSVLLSIGFPLQFVKWIMECVSTASFSISLNGTLHGFFRGKRGLRQGDPMSPLLFVLFLEFLSRLMNLKTTSGFNYHPKCGSLKISHLAYADDLMLFCRGDTYSVKVLIDALNEFGNVLGLRVNFDKSNIFLGGVRDHELTAILDLVDFKVGAFPVKYLGIPLSPLKLAVAEYAPLLEKVTNYLNAWNTKTLSYAGRTELIKSVIQGVHSFWLQVFPIPQAILDRVVSLCRIFFWGCKFSRVAWDDMCLPKEEGGLGIRHTKTWNNALLSKTLWDIHLKRDTLWVKWVHGVYLKSRSVWEFSPHTRDSQLMKKFGQIRDLLVSKFDSIGSTINALSKLVINGKLCSSKIYDLIRIKSNTQVWMPFIWKTYIPPKFSFIAWLAFRNRLATYDNLSRLEVINICPFCKGEPETVAHLYFGCQFTGQVWSKVRAWIGMPRQMTTLDSSVKWIKKDHAGAGVKAKAARIAFIYTIYWIWRVRNATRFDDAKAHEEEVYARIQYMVYKILYSTTLMNLLCFEL</sequence>
<dbReference type="InterPro" id="IPR005135">
    <property type="entry name" value="Endo/exonuclease/phosphatase"/>
</dbReference>
<evidence type="ECO:0000259" key="1">
    <source>
        <dbReference type="PROSITE" id="PS50878"/>
    </source>
</evidence>
<proteinExistence type="predicted"/>
<dbReference type="SUPFAM" id="SSF56672">
    <property type="entry name" value="DNA/RNA polymerases"/>
    <property type="match status" value="1"/>
</dbReference>
<dbReference type="InterPro" id="IPR000477">
    <property type="entry name" value="RT_dom"/>
</dbReference>
<dbReference type="InterPro" id="IPR036691">
    <property type="entry name" value="Endo/exonu/phosph_ase_sf"/>
</dbReference>
<dbReference type="CDD" id="cd01650">
    <property type="entry name" value="RT_nLTR_like"/>
    <property type="match status" value="1"/>
</dbReference>
<protein>
    <recommendedName>
        <fullName evidence="1">Reverse transcriptase domain-containing protein</fullName>
    </recommendedName>
</protein>
<keyword evidence="3" id="KW-1185">Reference proteome</keyword>
<organism evidence="2 3">
    <name type="scientific">Cuscuta europaea</name>
    <name type="common">European dodder</name>
    <dbReference type="NCBI Taxonomy" id="41803"/>
    <lineage>
        <taxon>Eukaryota</taxon>
        <taxon>Viridiplantae</taxon>
        <taxon>Streptophyta</taxon>
        <taxon>Embryophyta</taxon>
        <taxon>Tracheophyta</taxon>
        <taxon>Spermatophyta</taxon>
        <taxon>Magnoliopsida</taxon>
        <taxon>eudicotyledons</taxon>
        <taxon>Gunneridae</taxon>
        <taxon>Pentapetalae</taxon>
        <taxon>asterids</taxon>
        <taxon>lamiids</taxon>
        <taxon>Solanales</taxon>
        <taxon>Convolvulaceae</taxon>
        <taxon>Cuscuteae</taxon>
        <taxon>Cuscuta</taxon>
        <taxon>Cuscuta subgen. Cuscuta</taxon>
    </lineage>
</organism>
<dbReference type="Proteomes" id="UP001152484">
    <property type="component" value="Unassembled WGS sequence"/>
</dbReference>
<accession>A0A9P1E2B4</accession>
<dbReference type="InterPro" id="IPR026960">
    <property type="entry name" value="RVT-Znf"/>
</dbReference>
<name>A0A9P1E2B4_CUSEU</name>
<dbReference type="SUPFAM" id="SSF56219">
    <property type="entry name" value="DNase I-like"/>
    <property type="match status" value="1"/>
</dbReference>
<dbReference type="Pfam" id="PF03372">
    <property type="entry name" value="Exo_endo_phos"/>
    <property type="match status" value="1"/>
</dbReference>
<dbReference type="OrthoDB" id="1747049at2759"/>
<reference evidence="2" key="1">
    <citation type="submission" date="2022-07" db="EMBL/GenBank/DDBJ databases">
        <authorList>
            <person name="Macas J."/>
            <person name="Novak P."/>
            <person name="Neumann P."/>
        </authorList>
    </citation>
    <scope>NUCLEOTIDE SEQUENCE</scope>
</reference>
<dbReference type="Pfam" id="PF00078">
    <property type="entry name" value="RVT_1"/>
    <property type="match status" value="1"/>
</dbReference>
<gene>
    <name evidence="2" type="ORF">CEURO_LOCUS5387</name>
</gene>
<dbReference type="GO" id="GO:0003824">
    <property type="term" value="F:catalytic activity"/>
    <property type="evidence" value="ECO:0007669"/>
    <property type="project" value="InterPro"/>
</dbReference>
<dbReference type="InterPro" id="IPR043502">
    <property type="entry name" value="DNA/RNA_pol_sf"/>
</dbReference>
<dbReference type="EMBL" id="CAMAPE010000009">
    <property type="protein sequence ID" value="CAH9074922.1"/>
    <property type="molecule type" value="Genomic_DNA"/>
</dbReference>
<evidence type="ECO:0000313" key="3">
    <source>
        <dbReference type="Proteomes" id="UP001152484"/>
    </source>
</evidence>
<evidence type="ECO:0000313" key="2">
    <source>
        <dbReference type="EMBL" id="CAH9074922.1"/>
    </source>
</evidence>
<comment type="caution">
    <text evidence="2">The sequence shown here is derived from an EMBL/GenBank/DDBJ whole genome shotgun (WGS) entry which is preliminary data.</text>
</comment>
<dbReference type="Pfam" id="PF13966">
    <property type="entry name" value="zf-RVT"/>
    <property type="match status" value="1"/>
</dbReference>
<dbReference type="PANTHER" id="PTHR33116:SF84">
    <property type="entry name" value="RNA-DIRECTED DNA POLYMERASE"/>
    <property type="match status" value="1"/>
</dbReference>
<dbReference type="PROSITE" id="PS50878">
    <property type="entry name" value="RT_POL"/>
    <property type="match status" value="1"/>
</dbReference>